<dbReference type="eggNOG" id="ENOG502TBC5">
    <property type="taxonomic scope" value="Eukaryota"/>
</dbReference>
<reference evidence="2 3" key="1">
    <citation type="journal article" date="2008" name="Nature">
        <title>The genome of the model beetle and pest Tribolium castaneum.</title>
        <authorList>
            <consortium name="Tribolium Genome Sequencing Consortium"/>
            <person name="Richards S."/>
            <person name="Gibbs R.A."/>
            <person name="Weinstock G.M."/>
            <person name="Brown S.J."/>
            <person name="Denell R."/>
            <person name="Beeman R.W."/>
            <person name="Gibbs R."/>
            <person name="Beeman R.W."/>
            <person name="Brown S.J."/>
            <person name="Bucher G."/>
            <person name="Friedrich M."/>
            <person name="Grimmelikhuijzen C.J."/>
            <person name="Klingler M."/>
            <person name="Lorenzen M."/>
            <person name="Richards S."/>
            <person name="Roth S."/>
            <person name="Schroder R."/>
            <person name="Tautz D."/>
            <person name="Zdobnov E.M."/>
            <person name="Muzny D."/>
            <person name="Gibbs R.A."/>
            <person name="Weinstock G.M."/>
            <person name="Attaway T."/>
            <person name="Bell S."/>
            <person name="Buhay C.J."/>
            <person name="Chandrabose M.N."/>
            <person name="Chavez D."/>
            <person name="Clerk-Blankenburg K.P."/>
            <person name="Cree A."/>
            <person name="Dao M."/>
            <person name="Davis C."/>
            <person name="Chacko J."/>
            <person name="Dinh H."/>
            <person name="Dugan-Rocha S."/>
            <person name="Fowler G."/>
            <person name="Garner T.T."/>
            <person name="Garnes J."/>
            <person name="Gnirke A."/>
            <person name="Hawes A."/>
            <person name="Hernandez J."/>
            <person name="Hines S."/>
            <person name="Holder M."/>
            <person name="Hume J."/>
            <person name="Jhangiani S.N."/>
            <person name="Joshi V."/>
            <person name="Khan Z.M."/>
            <person name="Jackson L."/>
            <person name="Kovar C."/>
            <person name="Kowis A."/>
            <person name="Lee S."/>
            <person name="Lewis L.R."/>
            <person name="Margolis J."/>
            <person name="Morgan M."/>
            <person name="Nazareth L.V."/>
            <person name="Nguyen N."/>
            <person name="Okwuonu G."/>
            <person name="Parker D."/>
            <person name="Richards S."/>
            <person name="Ruiz S.J."/>
            <person name="Santibanez J."/>
            <person name="Savard J."/>
            <person name="Scherer S.E."/>
            <person name="Schneider B."/>
            <person name="Sodergren E."/>
            <person name="Tautz D."/>
            <person name="Vattahil S."/>
            <person name="Villasana D."/>
            <person name="White C.S."/>
            <person name="Wright R."/>
            <person name="Park Y."/>
            <person name="Beeman R.W."/>
            <person name="Lord J."/>
            <person name="Oppert B."/>
            <person name="Lorenzen M."/>
            <person name="Brown S."/>
            <person name="Wang L."/>
            <person name="Savard J."/>
            <person name="Tautz D."/>
            <person name="Richards S."/>
            <person name="Weinstock G."/>
            <person name="Gibbs R.A."/>
            <person name="Liu Y."/>
            <person name="Worley K."/>
            <person name="Weinstock G."/>
            <person name="Elsik C.G."/>
            <person name="Reese J.T."/>
            <person name="Elhaik E."/>
            <person name="Landan G."/>
            <person name="Graur D."/>
            <person name="Arensburger P."/>
            <person name="Atkinson P."/>
            <person name="Beeman R.W."/>
            <person name="Beidler J."/>
            <person name="Brown S.J."/>
            <person name="Demuth J.P."/>
            <person name="Drury D.W."/>
            <person name="Du Y.Z."/>
            <person name="Fujiwara H."/>
            <person name="Lorenzen M."/>
            <person name="Maselli V."/>
            <person name="Osanai M."/>
            <person name="Park Y."/>
            <person name="Robertson H.M."/>
            <person name="Tu Z."/>
            <person name="Wang J.J."/>
            <person name="Wang S."/>
            <person name="Richards S."/>
            <person name="Song H."/>
            <person name="Zhang L."/>
            <person name="Sodergren E."/>
            <person name="Werner D."/>
            <person name="Stanke M."/>
            <person name="Morgenstern B."/>
            <person name="Solovyev V."/>
            <person name="Kosarev P."/>
            <person name="Brown G."/>
            <person name="Chen H.C."/>
            <person name="Ermolaeva O."/>
            <person name="Hlavina W."/>
            <person name="Kapustin Y."/>
            <person name="Kiryutin B."/>
            <person name="Kitts P."/>
            <person name="Maglott D."/>
            <person name="Pruitt K."/>
            <person name="Sapojnikov V."/>
            <person name="Souvorov A."/>
            <person name="Mackey A.J."/>
            <person name="Waterhouse R.M."/>
            <person name="Wyder S."/>
            <person name="Zdobnov E.M."/>
            <person name="Zdobnov E.M."/>
            <person name="Wyder S."/>
            <person name="Kriventseva E.V."/>
            <person name="Kadowaki T."/>
            <person name="Bork P."/>
            <person name="Aranda M."/>
            <person name="Bao R."/>
            <person name="Beermann A."/>
            <person name="Berns N."/>
            <person name="Bolognesi R."/>
            <person name="Bonneton F."/>
            <person name="Bopp D."/>
            <person name="Brown S.J."/>
            <person name="Bucher G."/>
            <person name="Butts T."/>
            <person name="Chaumot A."/>
            <person name="Denell R.E."/>
            <person name="Ferrier D.E."/>
            <person name="Friedrich M."/>
            <person name="Gordon C.M."/>
            <person name="Jindra M."/>
            <person name="Klingler M."/>
            <person name="Lan Q."/>
            <person name="Lattorff H.M."/>
            <person name="Laudet V."/>
            <person name="von Levetsow C."/>
            <person name="Liu Z."/>
            <person name="Lutz R."/>
            <person name="Lynch J.A."/>
            <person name="da Fonseca R.N."/>
            <person name="Posnien N."/>
            <person name="Reuter R."/>
            <person name="Roth S."/>
            <person name="Savard J."/>
            <person name="Schinko J.B."/>
            <person name="Schmitt C."/>
            <person name="Schoppmeier M."/>
            <person name="Schroder R."/>
            <person name="Shippy T.D."/>
            <person name="Simonnet F."/>
            <person name="Marques-Souza H."/>
            <person name="Tautz D."/>
            <person name="Tomoyasu Y."/>
            <person name="Trauner J."/>
            <person name="Van der Zee M."/>
            <person name="Vervoort M."/>
            <person name="Wittkopp N."/>
            <person name="Wimmer E.A."/>
            <person name="Yang X."/>
            <person name="Jones A.K."/>
            <person name="Sattelle D.B."/>
            <person name="Ebert P.R."/>
            <person name="Nelson D."/>
            <person name="Scott J.G."/>
            <person name="Beeman R.W."/>
            <person name="Muthukrishnan S."/>
            <person name="Kramer K.J."/>
            <person name="Arakane Y."/>
            <person name="Beeman R.W."/>
            <person name="Zhu Q."/>
            <person name="Hogenkamp D."/>
            <person name="Dixit R."/>
            <person name="Oppert B."/>
            <person name="Jiang H."/>
            <person name="Zou Z."/>
            <person name="Marshall J."/>
            <person name="Elpidina E."/>
            <person name="Vinokurov K."/>
            <person name="Oppert C."/>
            <person name="Zou Z."/>
            <person name="Evans J."/>
            <person name="Lu Z."/>
            <person name="Zhao P."/>
            <person name="Sumathipala N."/>
            <person name="Altincicek B."/>
            <person name="Vilcinskas A."/>
            <person name="Williams M."/>
            <person name="Hultmark D."/>
            <person name="Hetru C."/>
            <person name="Jiang H."/>
            <person name="Grimmelikhuijzen C.J."/>
            <person name="Hauser F."/>
            <person name="Cazzamali G."/>
            <person name="Williamson M."/>
            <person name="Park Y."/>
            <person name="Li B."/>
            <person name="Tanaka Y."/>
            <person name="Predel R."/>
            <person name="Neupert S."/>
            <person name="Schachtner J."/>
            <person name="Verleyen P."/>
            <person name="Raible F."/>
            <person name="Bork P."/>
            <person name="Friedrich M."/>
            <person name="Walden K.K."/>
            <person name="Robertson H.M."/>
            <person name="Angeli S."/>
            <person name="Foret S."/>
            <person name="Bucher G."/>
            <person name="Schuetz S."/>
            <person name="Maleszka R."/>
            <person name="Wimmer E.A."/>
            <person name="Beeman R.W."/>
            <person name="Lorenzen M."/>
            <person name="Tomoyasu Y."/>
            <person name="Miller S.C."/>
            <person name="Grossmann D."/>
            <person name="Bucher G."/>
        </authorList>
    </citation>
    <scope>NUCLEOTIDE SEQUENCE [LARGE SCALE GENOMIC DNA]</scope>
    <source>
        <strain evidence="2 3">Georgia GA2</strain>
    </source>
</reference>
<protein>
    <submittedName>
        <fullName evidence="2">Uncharacterized protein</fullName>
    </submittedName>
</protein>
<accession>D7EKK3</accession>
<proteinExistence type="predicted"/>
<dbReference type="PANTHER" id="PTHR33244">
    <property type="entry name" value="INTEGRASE CATALYTIC DOMAIN-CONTAINING PROTEIN-RELATED"/>
    <property type="match status" value="1"/>
</dbReference>
<dbReference type="OMA" id="ENTHRYY"/>
<dbReference type="PANTHER" id="PTHR33244:SF3">
    <property type="entry name" value="PEPTIDASE A2 DOMAIN-CONTAINING PROTEIN"/>
    <property type="match status" value="1"/>
</dbReference>
<dbReference type="HOGENOM" id="CLU_000384_9_0_1"/>
<dbReference type="EMBL" id="KQ971393">
    <property type="protein sequence ID" value="EFA13186.1"/>
    <property type="molecule type" value="Genomic_DNA"/>
</dbReference>
<reference evidence="2 3" key="2">
    <citation type="journal article" date="2010" name="Nucleic Acids Res.">
        <title>BeetleBase in 2010: revisions to provide comprehensive genomic information for Tribolium castaneum.</title>
        <authorList>
            <person name="Kim H.S."/>
            <person name="Murphy T."/>
            <person name="Xia J."/>
            <person name="Caragea D."/>
            <person name="Park Y."/>
            <person name="Beeman R.W."/>
            <person name="Lorenzen M.D."/>
            <person name="Butcher S."/>
            <person name="Manak J.R."/>
            <person name="Brown S.J."/>
        </authorList>
    </citation>
    <scope>NUCLEOTIDE SEQUENCE [LARGE SCALE GENOMIC DNA]</scope>
    <source>
        <strain evidence="2 3">Georgia GA2</strain>
    </source>
</reference>
<feature type="compositionally biased region" description="Pro residues" evidence="1">
    <location>
        <begin position="163"/>
        <end position="174"/>
    </location>
</feature>
<keyword evidence="3" id="KW-1185">Reference proteome</keyword>
<gene>
    <name evidence="2" type="primary">GLEAN_06861</name>
    <name evidence="2" type="ORF">TcasGA2_TC006861</name>
</gene>
<feature type="compositionally biased region" description="Low complexity" evidence="1">
    <location>
        <begin position="175"/>
        <end position="185"/>
    </location>
</feature>
<evidence type="ECO:0000313" key="3">
    <source>
        <dbReference type="Proteomes" id="UP000007266"/>
    </source>
</evidence>
<evidence type="ECO:0000256" key="1">
    <source>
        <dbReference type="SAM" id="MobiDB-lite"/>
    </source>
</evidence>
<dbReference type="InParanoid" id="D7EKK3"/>
<feature type="region of interest" description="Disordered" evidence="1">
    <location>
        <begin position="160"/>
        <end position="185"/>
    </location>
</feature>
<dbReference type="Proteomes" id="UP000007266">
    <property type="component" value="Unassembled WGS sequence"/>
</dbReference>
<evidence type="ECO:0000313" key="2">
    <source>
        <dbReference type="EMBL" id="EFA13186.1"/>
    </source>
</evidence>
<organism evidence="2 3">
    <name type="scientific">Tribolium castaneum</name>
    <name type="common">Red flour beetle</name>
    <dbReference type="NCBI Taxonomy" id="7070"/>
    <lineage>
        <taxon>Eukaryota</taxon>
        <taxon>Metazoa</taxon>
        <taxon>Ecdysozoa</taxon>
        <taxon>Arthropoda</taxon>
        <taxon>Hexapoda</taxon>
        <taxon>Insecta</taxon>
        <taxon>Pterygota</taxon>
        <taxon>Neoptera</taxon>
        <taxon>Endopterygota</taxon>
        <taxon>Coleoptera</taxon>
        <taxon>Polyphaga</taxon>
        <taxon>Cucujiformia</taxon>
        <taxon>Tenebrionidae</taxon>
        <taxon>Tenebrionidae incertae sedis</taxon>
        <taxon>Tribolium</taxon>
    </lineage>
</organism>
<dbReference type="AlphaFoldDB" id="D7EKK3"/>
<name>D7EKK3_TRICA</name>
<sequence length="203" mass="23878">MAERAVQIAKNILRKAYEESSSIYPYLLAYRNTEVKDIKFSPAEALLNRKLRENLPTLADNLFPKIQENVKETKERSHRNIKSYYDRSAKDLPTLNKDQAVLVRKNKHWIPGKVVQRHSKPRSYIVETEGNILRRNRKDLRSSQFNPVPYNPYHFDIPVRETPAPPNEHNPPTVPNNNNPDVTNRLRPRRNIRIPSKFKDFVM</sequence>
<dbReference type="PhylomeDB" id="D7EKK3"/>